<dbReference type="Gene3D" id="1.10.10.60">
    <property type="entry name" value="Homeodomain-like"/>
    <property type="match status" value="1"/>
</dbReference>
<protein>
    <submittedName>
        <fullName evidence="7">DNA-binding transcriptional regulator YhcF (GntR family)</fullName>
    </submittedName>
</protein>
<feature type="domain" description="HTH gntR-type" evidence="5">
    <location>
        <begin position="5"/>
        <end position="73"/>
    </location>
</feature>
<dbReference type="InterPro" id="IPR036388">
    <property type="entry name" value="WH-like_DNA-bd_sf"/>
</dbReference>
<keyword evidence="1" id="KW-0805">Transcription regulation</keyword>
<dbReference type="InterPro" id="IPR036271">
    <property type="entry name" value="Tet_transcr_reg_TetR-rel_C_sf"/>
</dbReference>
<proteinExistence type="predicted"/>
<dbReference type="PROSITE" id="PS50977">
    <property type="entry name" value="HTH_TETR_2"/>
    <property type="match status" value="1"/>
</dbReference>
<dbReference type="Pfam" id="PF02909">
    <property type="entry name" value="TetR_C_1"/>
    <property type="match status" value="1"/>
</dbReference>
<reference evidence="7 8" key="1">
    <citation type="submission" date="2021-03" db="EMBL/GenBank/DDBJ databases">
        <title>Sequencing the genomes of 1000 actinobacteria strains.</title>
        <authorList>
            <person name="Klenk H.-P."/>
        </authorList>
    </citation>
    <scope>NUCLEOTIDE SEQUENCE [LARGE SCALE GENOMIC DNA]</scope>
    <source>
        <strain evidence="7 8">DSM 44580</strain>
    </source>
</reference>
<evidence type="ECO:0000259" key="6">
    <source>
        <dbReference type="PROSITE" id="PS50977"/>
    </source>
</evidence>
<dbReference type="PROSITE" id="PS50949">
    <property type="entry name" value="HTH_GNTR"/>
    <property type="match status" value="1"/>
</dbReference>
<dbReference type="SUPFAM" id="SSF46689">
    <property type="entry name" value="Homeodomain-like"/>
    <property type="match status" value="1"/>
</dbReference>
<dbReference type="InterPro" id="IPR050109">
    <property type="entry name" value="HTH-type_TetR-like_transc_reg"/>
</dbReference>
<dbReference type="InterPro" id="IPR009057">
    <property type="entry name" value="Homeodomain-like_sf"/>
</dbReference>
<dbReference type="Gene3D" id="1.10.357.10">
    <property type="entry name" value="Tetracycline Repressor, domain 2"/>
    <property type="match status" value="1"/>
</dbReference>
<dbReference type="InterPro" id="IPR004111">
    <property type="entry name" value="Repressor_TetR_C"/>
</dbReference>
<keyword evidence="8" id="KW-1185">Reference proteome</keyword>
<dbReference type="InterPro" id="IPR000524">
    <property type="entry name" value="Tscrpt_reg_HTH_GntR"/>
</dbReference>
<organism evidence="7 8">
    <name type="scientific">Crossiella equi</name>
    <dbReference type="NCBI Taxonomy" id="130796"/>
    <lineage>
        <taxon>Bacteria</taxon>
        <taxon>Bacillati</taxon>
        <taxon>Actinomycetota</taxon>
        <taxon>Actinomycetes</taxon>
        <taxon>Pseudonocardiales</taxon>
        <taxon>Pseudonocardiaceae</taxon>
        <taxon>Crossiella</taxon>
    </lineage>
</organism>
<sequence length="303" mass="33318">MPDDLPPYRRIAESIAARITTGELRPGARVPSTREITRTWGVAMATATKALDFLRREGWVDTHPGAGTVVRSREGTRKPLPAEGTLTRSRITRAAITLADREGVDAVTMRRLAQHLGVGPMSLYRHLAGKDELVHLMMRKAFRTATLPSTPRGNWRARLTLVCQTQWRLYRRHPWLPDLISITRPLLIPEGMAHSEWTMAALAGLGLTPAEATREALLLAAFIRGLALSERAEKANAFQSGLNHTEWWQAHQAETAALFATGAYPHLATIPDGVAGDLDSLFDQGLTRHLDGLAARLAGLRGE</sequence>
<keyword evidence="3" id="KW-0804">Transcription</keyword>
<evidence type="ECO:0000313" key="8">
    <source>
        <dbReference type="Proteomes" id="UP001519363"/>
    </source>
</evidence>
<dbReference type="SUPFAM" id="SSF46785">
    <property type="entry name" value="Winged helix' DNA-binding domain"/>
    <property type="match status" value="1"/>
</dbReference>
<feature type="DNA-binding region" description="H-T-H motif" evidence="4">
    <location>
        <begin position="108"/>
        <end position="127"/>
    </location>
</feature>
<dbReference type="InterPro" id="IPR001647">
    <property type="entry name" value="HTH_TetR"/>
</dbReference>
<dbReference type="EMBL" id="JAGIOO010000001">
    <property type="protein sequence ID" value="MBP2472788.1"/>
    <property type="molecule type" value="Genomic_DNA"/>
</dbReference>
<dbReference type="CDD" id="cd07377">
    <property type="entry name" value="WHTH_GntR"/>
    <property type="match status" value="1"/>
</dbReference>
<dbReference type="Pfam" id="PF00392">
    <property type="entry name" value="GntR"/>
    <property type="match status" value="1"/>
</dbReference>
<dbReference type="InterPro" id="IPR036390">
    <property type="entry name" value="WH_DNA-bd_sf"/>
</dbReference>
<dbReference type="Gene3D" id="1.10.10.10">
    <property type="entry name" value="Winged helix-like DNA-binding domain superfamily/Winged helix DNA-binding domain"/>
    <property type="match status" value="1"/>
</dbReference>
<dbReference type="Pfam" id="PF00440">
    <property type="entry name" value="TetR_N"/>
    <property type="match status" value="1"/>
</dbReference>
<evidence type="ECO:0000256" key="2">
    <source>
        <dbReference type="ARBA" id="ARBA00023125"/>
    </source>
</evidence>
<evidence type="ECO:0000256" key="1">
    <source>
        <dbReference type="ARBA" id="ARBA00023015"/>
    </source>
</evidence>
<gene>
    <name evidence="7" type="ORF">JOF53_001660</name>
</gene>
<name>A0ABS5A868_9PSEU</name>
<keyword evidence="2 4" id="KW-0238">DNA-binding</keyword>
<dbReference type="Proteomes" id="UP001519363">
    <property type="component" value="Unassembled WGS sequence"/>
</dbReference>
<dbReference type="RefSeq" id="WP_086780887.1">
    <property type="nucleotide sequence ID" value="NZ_JAGIOO010000001.1"/>
</dbReference>
<evidence type="ECO:0000256" key="4">
    <source>
        <dbReference type="PROSITE-ProRule" id="PRU00335"/>
    </source>
</evidence>
<evidence type="ECO:0000256" key="3">
    <source>
        <dbReference type="ARBA" id="ARBA00023163"/>
    </source>
</evidence>
<feature type="domain" description="HTH tetR-type" evidence="6">
    <location>
        <begin position="85"/>
        <end position="145"/>
    </location>
</feature>
<dbReference type="PANTHER" id="PTHR30055">
    <property type="entry name" value="HTH-TYPE TRANSCRIPTIONAL REGULATOR RUTR"/>
    <property type="match status" value="1"/>
</dbReference>
<dbReference type="SMART" id="SM00345">
    <property type="entry name" value="HTH_GNTR"/>
    <property type="match status" value="1"/>
</dbReference>
<evidence type="ECO:0000313" key="7">
    <source>
        <dbReference type="EMBL" id="MBP2472788.1"/>
    </source>
</evidence>
<evidence type="ECO:0000259" key="5">
    <source>
        <dbReference type="PROSITE" id="PS50949"/>
    </source>
</evidence>
<dbReference type="PANTHER" id="PTHR30055:SF151">
    <property type="entry name" value="TRANSCRIPTIONAL REGULATORY PROTEIN"/>
    <property type="match status" value="1"/>
</dbReference>
<comment type="caution">
    <text evidence="7">The sequence shown here is derived from an EMBL/GenBank/DDBJ whole genome shotgun (WGS) entry which is preliminary data.</text>
</comment>
<accession>A0ABS5A868</accession>
<dbReference type="SUPFAM" id="SSF48498">
    <property type="entry name" value="Tetracyclin repressor-like, C-terminal domain"/>
    <property type="match status" value="1"/>
</dbReference>
<dbReference type="GO" id="GO:0003677">
    <property type="term" value="F:DNA binding"/>
    <property type="evidence" value="ECO:0007669"/>
    <property type="project" value="UniProtKB-KW"/>
</dbReference>